<dbReference type="InterPro" id="IPR050154">
    <property type="entry name" value="UbiB_kinase"/>
</dbReference>
<dbReference type="PANTHER" id="PTHR10566:SF113">
    <property type="entry name" value="PROTEIN ACTIVITY OF BC1 COMPLEX KINASE 7, CHLOROPLASTIC"/>
    <property type="match status" value="1"/>
</dbReference>
<organism evidence="3 4">
    <name type="scientific">Mycolicibacterium pallens</name>
    <dbReference type="NCBI Taxonomy" id="370524"/>
    <lineage>
        <taxon>Bacteria</taxon>
        <taxon>Bacillati</taxon>
        <taxon>Actinomycetota</taxon>
        <taxon>Actinomycetes</taxon>
        <taxon>Mycobacteriales</taxon>
        <taxon>Mycobacteriaceae</taxon>
        <taxon>Mycolicibacterium</taxon>
    </lineage>
</organism>
<dbReference type="InterPro" id="IPR011009">
    <property type="entry name" value="Kinase-like_dom_sf"/>
</dbReference>
<dbReference type="PROSITE" id="PS50011">
    <property type="entry name" value="PROTEIN_KINASE_DOM"/>
    <property type="match status" value="1"/>
</dbReference>
<dbReference type="PANTHER" id="PTHR10566">
    <property type="entry name" value="CHAPERONE-ACTIVITY OF BC1 COMPLEX CABC1 -RELATED"/>
    <property type="match status" value="1"/>
</dbReference>
<dbReference type="SUPFAM" id="SSF56112">
    <property type="entry name" value="Protein kinase-like (PK-like)"/>
    <property type="match status" value="1"/>
</dbReference>
<dbReference type="Proteomes" id="UP000825367">
    <property type="component" value="Chromosome"/>
</dbReference>
<protein>
    <submittedName>
        <fullName evidence="3">AarF/ABC1/UbiB kinase family protein</fullName>
    </submittedName>
</protein>
<gene>
    <name evidence="3" type="ORF">K0O64_20365</name>
</gene>
<evidence type="ECO:0000313" key="4">
    <source>
        <dbReference type="Proteomes" id="UP000825367"/>
    </source>
</evidence>
<dbReference type="Pfam" id="PF03109">
    <property type="entry name" value="ABC1"/>
    <property type="match status" value="1"/>
</dbReference>
<dbReference type="EMBL" id="CP080333">
    <property type="protein sequence ID" value="QYL15450.1"/>
    <property type="molecule type" value="Genomic_DNA"/>
</dbReference>
<name>A0ABX8VCD9_9MYCO</name>
<proteinExistence type="inferred from homology"/>
<evidence type="ECO:0000256" key="1">
    <source>
        <dbReference type="ARBA" id="ARBA00009670"/>
    </source>
</evidence>
<evidence type="ECO:0000313" key="3">
    <source>
        <dbReference type="EMBL" id="QYL15450.1"/>
    </source>
</evidence>
<dbReference type="InterPro" id="IPR000719">
    <property type="entry name" value="Prot_kinase_dom"/>
</dbReference>
<dbReference type="CDD" id="cd05121">
    <property type="entry name" value="ABC1_ADCK3-like"/>
    <property type="match status" value="1"/>
</dbReference>
<dbReference type="GO" id="GO:0016301">
    <property type="term" value="F:kinase activity"/>
    <property type="evidence" value="ECO:0007669"/>
    <property type="project" value="UniProtKB-KW"/>
</dbReference>
<sequence>MSGVQHYRRIADTLARHGFGAFIGVAGLQRWVPLHHGLLGHERRGQPYSTPEHLRLALEELGPTYIKLGQVLSTRPDLLPDNYRQELVALQDDAKPVAATQISEVIHCELGGPPSEVFASFELKPLASASLGQAHAATLRDGTEVVVKVRRPHVVEQVAEDLETLRNLAARASRRSDLAADYDLVGIAEEFAHTLRAELDYLQEGRNAERFAANFLNDPTVRVPRIYWETTTSRVLTLERMHGIKVNDVAALDAAGIDRAALASRAARIATQMIFQDGFFHADPHPGNLFVENDGGIALIDFGMVGEVDEQLRDRLGALLLGVIRRDPGAVAAAVSSLSAGRRADVSALRADLSPIIKRYTDADLGQIPIAEATQDVLGVARRHHLVLPRELALLCKTLVMAEGLAEELDPKFQFAEVIAPQAERLIAARYSPEHLARQLRSAGADALEFLADVPDRLTELRQAVQAGPDLHLRAEELEPLISRLEATGRRLALAVILAAAIRSLADLRWLRRAMSIPRKAGRE</sequence>
<accession>A0ABX8VCD9</accession>
<keyword evidence="3" id="KW-0808">Transferase</keyword>
<feature type="domain" description="Protein kinase" evidence="2">
    <location>
        <begin position="120"/>
        <end position="451"/>
    </location>
</feature>
<comment type="similarity">
    <text evidence="1">Belongs to the protein kinase superfamily. ADCK protein kinase family.</text>
</comment>
<keyword evidence="4" id="KW-1185">Reference proteome</keyword>
<dbReference type="RefSeq" id="WP_220045707.1">
    <property type="nucleotide sequence ID" value="NZ_BAAAVX010000030.1"/>
</dbReference>
<evidence type="ECO:0000259" key="2">
    <source>
        <dbReference type="PROSITE" id="PS50011"/>
    </source>
</evidence>
<dbReference type="InterPro" id="IPR004147">
    <property type="entry name" value="ABC1_dom"/>
</dbReference>
<reference evidence="3 4" key="1">
    <citation type="submission" date="2021-07" db="EMBL/GenBank/DDBJ databases">
        <title>Whole genome sequencing of non-tuberculosis mycobacteria type-strains.</title>
        <authorList>
            <person name="Igarashi Y."/>
            <person name="Osugi A."/>
            <person name="Mitarai S."/>
        </authorList>
    </citation>
    <scope>NUCLEOTIDE SEQUENCE [LARGE SCALE GENOMIC DNA]</scope>
    <source>
        <strain evidence="3 4">JCM 16370</strain>
    </source>
</reference>
<keyword evidence="3" id="KW-0418">Kinase</keyword>